<dbReference type="AlphaFoldDB" id="A0A0U2XDV1"/>
<evidence type="ECO:0000256" key="1">
    <source>
        <dbReference type="SAM" id="SignalP"/>
    </source>
</evidence>
<name>A0A0U2XDV1_9GAMM</name>
<accession>A0A0U2XDV1</accession>
<proteinExistence type="predicted"/>
<protein>
    <recommendedName>
        <fullName evidence="4">Lipoprotein</fullName>
    </recommendedName>
</protein>
<sequence>MKGKLTALSVLLSAGLAVGCQGMNKQETAPDGKLQQALSEAMDKQDFRLYYTTGRRPVVPGFEQFEFKALEARCGVKAMPGTGDTLRSEADKAARAQAYQYAKAYNLKIYDACLNRL</sequence>
<dbReference type="EMBL" id="CP013612">
    <property type="protein sequence ID" value="ALU46052.1"/>
    <property type="molecule type" value="Genomic_DNA"/>
</dbReference>
<evidence type="ECO:0008006" key="4">
    <source>
        <dbReference type="Google" id="ProtNLM"/>
    </source>
</evidence>
<dbReference type="PROSITE" id="PS51257">
    <property type="entry name" value="PROKAR_LIPOPROTEIN"/>
    <property type="match status" value="1"/>
</dbReference>
<dbReference type="RefSeq" id="WP_058798891.1">
    <property type="nucleotide sequence ID" value="NZ_CP013612.1"/>
</dbReference>
<keyword evidence="1" id="KW-0732">Signal</keyword>
<feature type="chain" id="PRO_5006834271" description="Lipoprotein" evidence="1">
    <location>
        <begin position="20"/>
        <end position="117"/>
    </location>
</feature>
<feature type="signal peptide" evidence="1">
    <location>
        <begin position="1"/>
        <end position="19"/>
    </location>
</feature>
<dbReference type="Proteomes" id="UP000069015">
    <property type="component" value="Chromosome 2"/>
</dbReference>
<dbReference type="KEGG" id="prr:AT705_24380"/>
<evidence type="ECO:0000313" key="3">
    <source>
        <dbReference type="Proteomes" id="UP000069015"/>
    </source>
</evidence>
<evidence type="ECO:0000313" key="2">
    <source>
        <dbReference type="EMBL" id="ALU46052.1"/>
    </source>
</evidence>
<reference evidence="2 3" key="1">
    <citation type="submission" date="2015-12" db="EMBL/GenBank/DDBJ databases">
        <title>Complete genome sequence of Pseudoalteromonas rubra SCSIO 6842, harboring a conjugative plasmid.</title>
        <authorList>
            <person name="Li B."/>
            <person name="Wang X."/>
        </authorList>
    </citation>
    <scope>NUCLEOTIDE SEQUENCE [LARGE SCALE GENOMIC DNA]</scope>
    <source>
        <strain evidence="2 3">SCSIO 6842</strain>
    </source>
</reference>
<organism evidence="2 3">
    <name type="scientific">Pseudoalteromonas rubra</name>
    <dbReference type="NCBI Taxonomy" id="43658"/>
    <lineage>
        <taxon>Bacteria</taxon>
        <taxon>Pseudomonadati</taxon>
        <taxon>Pseudomonadota</taxon>
        <taxon>Gammaproteobacteria</taxon>
        <taxon>Alteromonadales</taxon>
        <taxon>Pseudoalteromonadaceae</taxon>
        <taxon>Pseudoalteromonas</taxon>
    </lineage>
</organism>
<gene>
    <name evidence="2" type="ORF">AT705_24380</name>
</gene>